<name>A0A9D2DQ98_9FIRM</name>
<dbReference type="CDD" id="cd00118">
    <property type="entry name" value="LysM"/>
    <property type="match status" value="1"/>
</dbReference>
<proteinExistence type="predicted"/>
<dbReference type="PROSITE" id="PS51782">
    <property type="entry name" value="LYSM"/>
    <property type="match status" value="1"/>
</dbReference>
<accession>A0A9D2DQ98</accession>
<evidence type="ECO:0000259" key="1">
    <source>
        <dbReference type="PROSITE" id="PS51782"/>
    </source>
</evidence>
<dbReference type="EMBL" id="DXBU01000016">
    <property type="protein sequence ID" value="HIZ21366.1"/>
    <property type="molecule type" value="Genomic_DNA"/>
</dbReference>
<dbReference type="Proteomes" id="UP000824041">
    <property type="component" value="Unassembled WGS sequence"/>
</dbReference>
<evidence type="ECO:0000313" key="2">
    <source>
        <dbReference type="EMBL" id="HIZ21366.1"/>
    </source>
</evidence>
<dbReference type="InterPro" id="IPR036779">
    <property type="entry name" value="LysM_dom_sf"/>
</dbReference>
<dbReference type="InterPro" id="IPR024300">
    <property type="entry name" value="SipL_SPOCS_dom"/>
</dbReference>
<dbReference type="SUPFAM" id="SSF54106">
    <property type="entry name" value="LysM domain"/>
    <property type="match status" value="1"/>
</dbReference>
<comment type="caution">
    <text evidence="2">The sequence shown here is derived from an EMBL/GenBank/DDBJ whole genome shotgun (WGS) entry which is preliminary data.</text>
</comment>
<dbReference type="Pfam" id="PF01476">
    <property type="entry name" value="LysM"/>
    <property type="match status" value="1"/>
</dbReference>
<reference evidence="2" key="2">
    <citation type="submission" date="2021-04" db="EMBL/GenBank/DDBJ databases">
        <authorList>
            <person name="Gilroy R."/>
        </authorList>
    </citation>
    <scope>NUCLEOTIDE SEQUENCE</scope>
    <source>
        <strain evidence="2">14324</strain>
    </source>
</reference>
<protein>
    <submittedName>
        <fullName evidence="2">DUF3794 domain-containing protein</fullName>
    </submittedName>
</protein>
<gene>
    <name evidence="2" type="ORF">IAA21_01030</name>
</gene>
<dbReference type="SMART" id="SM00257">
    <property type="entry name" value="LysM"/>
    <property type="match status" value="1"/>
</dbReference>
<dbReference type="AlphaFoldDB" id="A0A9D2DQ98"/>
<dbReference type="Pfam" id="PF12673">
    <property type="entry name" value="SipL"/>
    <property type="match status" value="3"/>
</dbReference>
<organism evidence="2 3">
    <name type="scientific">Candidatus Blautia faecigallinarum</name>
    <dbReference type="NCBI Taxonomy" id="2838488"/>
    <lineage>
        <taxon>Bacteria</taxon>
        <taxon>Bacillati</taxon>
        <taxon>Bacillota</taxon>
        <taxon>Clostridia</taxon>
        <taxon>Lachnospirales</taxon>
        <taxon>Lachnospiraceae</taxon>
        <taxon>Blautia</taxon>
    </lineage>
</organism>
<evidence type="ECO:0000313" key="3">
    <source>
        <dbReference type="Proteomes" id="UP000824041"/>
    </source>
</evidence>
<feature type="domain" description="LysM" evidence="1">
    <location>
        <begin position="469"/>
        <end position="513"/>
    </location>
</feature>
<dbReference type="InterPro" id="IPR018392">
    <property type="entry name" value="LysM"/>
</dbReference>
<sequence>MELKKEDVQMLRVKSKATSQVTFDVDYNVPDVKPDIARMIQNKGEVLMDEVRLNDGHAFLKGALNVDLLYVGEEDGKVFSLSAKLPVEETLNLEGIVSGDKMCLRWEIEDLSIHLIHSRKMNIKALVTFHALVDELAGVRLPVEVEEENISVRKKPVRLMSLAVHKKDTLRVKEEFTLASNKPNIAELLWYTIEVRGLELRPEDNVVKAKGELSVFVLYAGDEENSRLQWLEYALPFHGEVECSGCTDGMIPNIETSVISQGLEIRPDSDGEERILAADVVLELDMKLYREEEHELILDVYTPLKECIPHGKPETLESLLIKNDSKCRVTDRVEVKAAQGKILQLCHSQGKVKIEKTKIVENGILAEGFVHMKILYIVSDDNMPFYSMEAMIPFSHVVEARGIGEDCIFYLKTELEQLSTTMADSNEIEVKAVVGLNVLVVKCEEERIIEKVEEQPLDLKKIQSMPGITVYMVKPGDTLWDIAKRFYTTVEEIRAVNQLEEEKLPVSSPLLLVKRVGN</sequence>
<reference evidence="2" key="1">
    <citation type="journal article" date="2021" name="PeerJ">
        <title>Extensive microbial diversity within the chicken gut microbiome revealed by metagenomics and culture.</title>
        <authorList>
            <person name="Gilroy R."/>
            <person name="Ravi A."/>
            <person name="Getino M."/>
            <person name="Pursley I."/>
            <person name="Horton D.L."/>
            <person name="Alikhan N.F."/>
            <person name="Baker D."/>
            <person name="Gharbi K."/>
            <person name="Hall N."/>
            <person name="Watson M."/>
            <person name="Adriaenssens E.M."/>
            <person name="Foster-Nyarko E."/>
            <person name="Jarju S."/>
            <person name="Secka A."/>
            <person name="Antonio M."/>
            <person name="Oren A."/>
            <person name="Chaudhuri R.R."/>
            <person name="La Ragione R."/>
            <person name="Hildebrand F."/>
            <person name="Pallen M.J."/>
        </authorList>
    </citation>
    <scope>NUCLEOTIDE SEQUENCE</scope>
    <source>
        <strain evidence="2">14324</strain>
    </source>
</reference>
<dbReference type="Gene3D" id="3.10.350.10">
    <property type="entry name" value="LysM domain"/>
    <property type="match status" value="1"/>
</dbReference>